<comment type="subcellular location">
    <subcellularLocation>
        <location evidence="1">Cell membrane</location>
        <topology evidence="1">Multi-pass membrane protein</topology>
    </subcellularLocation>
</comment>
<keyword evidence="3" id="KW-0813">Transport</keyword>
<feature type="transmembrane region" description="Helical" evidence="9">
    <location>
        <begin position="341"/>
        <end position="360"/>
    </location>
</feature>
<dbReference type="InterPro" id="IPR001036">
    <property type="entry name" value="Acrflvin-R"/>
</dbReference>
<feature type="transmembrane region" description="Helical" evidence="9">
    <location>
        <begin position="367"/>
        <end position="389"/>
    </location>
</feature>
<dbReference type="GO" id="GO:0015562">
    <property type="term" value="F:efflux transmembrane transporter activity"/>
    <property type="evidence" value="ECO:0007669"/>
    <property type="project" value="InterPro"/>
</dbReference>
<keyword evidence="7 9" id="KW-0472">Membrane</keyword>
<evidence type="ECO:0000256" key="6">
    <source>
        <dbReference type="ARBA" id="ARBA00022989"/>
    </source>
</evidence>
<dbReference type="SUPFAM" id="SSF82866">
    <property type="entry name" value="Multidrug efflux transporter AcrB transmembrane domain"/>
    <property type="match status" value="2"/>
</dbReference>
<evidence type="ECO:0000256" key="2">
    <source>
        <dbReference type="ARBA" id="ARBA00010942"/>
    </source>
</evidence>
<evidence type="ECO:0000256" key="4">
    <source>
        <dbReference type="ARBA" id="ARBA00022475"/>
    </source>
</evidence>
<dbReference type="EMBL" id="LRPC01000028">
    <property type="protein sequence ID" value="KYG73449.1"/>
    <property type="molecule type" value="Genomic_DNA"/>
</dbReference>
<dbReference type="InterPro" id="IPR004763">
    <property type="entry name" value="CusA-like"/>
</dbReference>
<evidence type="ECO:0000313" key="11">
    <source>
        <dbReference type="Proteomes" id="UP000075606"/>
    </source>
</evidence>
<keyword evidence="11" id="KW-1185">Reference proteome</keyword>
<dbReference type="PRINTS" id="PR00702">
    <property type="entry name" value="ACRIFLAVINRP"/>
</dbReference>
<feature type="transmembrane region" description="Helical" evidence="9">
    <location>
        <begin position="476"/>
        <end position="503"/>
    </location>
</feature>
<evidence type="ECO:0000313" key="10">
    <source>
        <dbReference type="EMBL" id="KYG73449.1"/>
    </source>
</evidence>
<keyword evidence="8" id="KW-0175">Coiled coil</keyword>
<dbReference type="Gene3D" id="1.20.1640.10">
    <property type="entry name" value="Multidrug efflux transporter AcrB transmembrane domain"/>
    <property type="match status" value="2"/>
</dbReference>
<evidence type="ECO:0000256" key="5">
    <source>
        <dbReference type="ARBA" id="ARBA00022692"/>
    </source>
</evidence>
<dbReference type="Gene3D" id="1.20.1600.10">
    <property type="entry name" value="Outer membrane efflux proteins (OEP)"/>
    <property type="match status" value="1"/>
</dbReference>
<dbReference type="GO" id="GO:0008324">
    <property type="term" value="F:monoatomic cation transmembrane transporter activity"/>
    <property type="evidence" value="ECO:0007669"/>
    <property type="project" value="InterPro"/>
</dbReference>
<dbReference type="Gene3D" id="3.30.70.1430">
    <property type="entry name" value="Multidrug efflux transporter AcrB pore domain"/>
    <property type="match status" value="2"/>
</dbReference>
<dbReference type="GO" id="GO:0005886">
    <property type="term" value="C:plasma membrane"/>
    <property type="evidence" value="ECO:0007669"/>
    <property type="project" value="UniProtKB-SubCell"/>
</dbReference>
<comment type="caution">
    <text evidence="10">The sequence shown here is derived from an EMBL/GenBank/DDBJ whole genome shotgun (WGS) entry which is preliminary data.</text>
</comment>
<feature type="transmembrane region" description="Helical" evidence="9">
    <location>
        <begin position="873"/>
        <end position="890"/>
    </location>
</feature>
<feature type="transmembrane region" description="Helical" evidence="9">
    <location>
        <begin position="975"/>
        <end position="997"/>
    </location>
</feature>
<dbReference type="GO" id="GO:0042910">
    <property type="term" value="F:xenobiotic transmembrane transporter activity"/>
    <property type="evidence" value="ECO:0007669"/>
    <property type="project" value="TreeGrafter"/>
</dbReference>
<dbReference type="OrthoDB" id="636130at2"/>
<dbReference type="InterPro" id="IPR027463">
    <property type="entry name" value="AcrB_DN_DC_subdom"/>
</dbReference>
<dbReference type="SUPFAM" id="SSF56954">
    <property type="entry name" value="Outer membrane efflux proteins (OEP)"/>
    <property type="match status" value="1"/>
</dbReference>
<feature type="transmembrane region" description="Helical" evidence="9">
    <location>
        <begin position="12"/>
        <end position="31"/>
    </location>
</feature>
<feature type="transmembrane region" description="Helical" evidence="9">
    <location>
        <begin position="897"/>
        <end position="918"/>
    </location>
</feature>
<dbReference type="PANTHER" id="PTHR32063:SF24">
    <property type="entry name" value="CATION EFFLUX SYSTEM (ACRB_ACRD_ACRF FAMILY)"/>
    <property type="match status" value="1"/>
</dbReference>
<dbReference type="Proteomes" id="UP000075606">
    <property type="component" value="Unassembled WGS sequence"/>
</dbReference>
<feature type="transmembrane region" description="Helical" evidence="9">
    <location>
        <begin position="1003"/>
        <end position="1022"/>
    </location>
</feature>
<feature type="transmembrane region" description="Helical" evidence="9">
    <location>
        <begin position="924"/>
        <end position="949"/>
    </location>
</feature>
<reference evidence="10 11" key="1">
    <citation type="submission" date="2016-01" db="EMBL/GenBank/DDBJ databases">
        <title>Genome sequencing of Roseivirga spongicola UST030701-084.</title>
        <authorList>
            <person name="Selvaratnam C."/>
            <person name="Thevarajoo S."/>
            <person name="Goh K.M."/>
            <person name="Ee R."/>
            <person name="Chan K.-G."/>
            <person name="Chong C.S."/>
        </authorList>
    </citation>
    <scope>NUCLEOTIDE SEQUENCE [LARGE SCALE GENOMIC DNA]</scope>
    <source>
        <strain evidence="10 11">UST030701-084</strain>
    </source>
</reference>
<organism evidence="10 11">
    <name type="scientific">Roseivirga spongicola</name>
    <dbReference type="NCBI Taxonomy" id="333140"/>
    <lineage>
        <taxon>Bacteria</taxon>
        <taxon>Pseudomonadati</taxon>
        <taxon>Bacteroidota</taxon>
        <taxon>Cytophagia</taxon>
        <taxon>Cytophagales</taxon>
        <taxon>Roseivirgaceae</taxon>
        <taxon>Roseivirga</taxon>
    </lineage>
</organism>
<keyword evidence="6 9" id="KW-1133">Transmembrane helix</keyword>
<keyword evidence="5 9" id="KW-0812">Transmembrane</keyword>
<dbReference type="NCBIfam" id="TIGR00914">
    <property type="entry name" value="2A0601"/>
    <property type="match status" value="1"/>
</dbReference>
<feature type="transmembrane region" description="Helical" evidence="9">
    <location>
        <begin position="444"/>
        <end position="464"/>
    </location>
</feature>
<feature type="transmembrane region" description="Helical" evidence="9">
    <location>
        <begin position="401"/>
        <end position="423"/>
    </location>
</feature>
<evidence type="ECO:0000256" key="8">
    <source>
        <dbReference type="SAM" id="Coils"/>
    </source>
</evidence>
<feature type="transmembrane region" description="Helical" evidence="9">
    <location>
        <begin position="538"/>
        <end position="557"/>
    </location>
</feature>
<dbReference type="Gene3D" id="3.30.70.1440">
    <property type="entry name" value="Multidrug efflux transporter AcrB pore domain"/>
    <property type="match status" value="1"/>
</dbReference>
<evidence type="ECO:0000256" key="1">
    <source>
        <dbReference type="ARBA" id="ARBA00004651"/>
    </source>
</evidence>
<gene>
    <name evidence="10" type="ORF">AWW68_12195</name>
</gene>
<dbReference type="Gene3D" id="3.30.2090.10">
    <property type="entry name" value="Multidrug efflux transporter AcrB TolC docking domain, DN and DC subdomains"/>
    <property type="match status" value="2"/>
</dbReference>
<dbReference type="PANTHER" id="PTHR32063">
    <property type="match status" value="1"/>
</dbReference>
<evidence type="ECO:0000256" key="9">
    <source>
        <dbReference type="SAM" id="Phobius"/>
    </source>
</evidence>
<dbReference type="Pfam" id="PF00873">
    <property type="entry name" value="ACR_tran"/>
    <property type="match status" value="1"/>
</dbReference>
<feature type="coiled-coil region" evidence="8">
    <location>
        <begin position="1332"/>
        <end position="1359"/>
    </location>
</feature>
<sequence length="1425" mass="157807">MFKKIIHFSVEQKFIVFLLVIAIVVGGLYSLKQLPIDAVPDITSNQVQVVTTSPTLAPQEVEQLITFPIEISVANIPRVTEIRSISRYGLSVVTIVFEDGMSQLDARQFVQEQLNLASEEIPEGLGSPELMPITTGLGEIYQYVLAVEPGYEDQYDDMELRTIQDWIVKRQMSGIPGIIEISSFGGYLKQYEVAIDPLVLRGFDLTLADVFDALERNNQNSGGSYIEKSTNAYYIRSEGRIDDLEELNDIIVKHQGETPVLIKDIAEVKWGSPKRYGAMTKDGKGEAVGGIALMLKGANSSEAIANVHERVERIQSSLPEGVSIEPYLDRSDLVGRAIDTVSKNLIEGGLIVIFVLLLLLGNWRAGLIVASVIPLAMLFAFILMNIFGVSANLMSLGAIDFGIVVDGAVIIVENVLHVIYVGYVGKHLSQLEMDDVVKKASVKIYQSAAFGVLIILVVFLPVITLTGVEGKMFKPMALTVSFALLGAMILSLTYVPMVTSLLLKKKIKAHNTLSDKFVNWMRDQYRPMLKSALKWPKMLLSIVVAAFLACAVLLSTLGSEFIPTLEEGDLAMQMAIPPGSSLQQSIKTANQAENILLSNFPEVKHVVSKIGTSEVPTDPMAIEDADIMIILKNKSEWTTTNDREELIDLMKGKLAAIPGASFEFTQPIQLRFNELMTGAKTEIAIKIFGEDVGELARLGQEVADIVEGIEGAADVKVEQTAGLTQFVIDINRKKLAQYNVSIDAVNQVVRTAFAGEAAGVIFENEKKFDLVVRYNDTYRGDLDLNKLYVTSFDGEVIPLHELAERKVIEGPMQITRENAQRRITIGVNNRNRDIASLVAEIEEKVDANIDFPAGYYVMYGGQFENLEAAQERLSIAVPAALLMIFVLLYFTFKSMKYAALIFSAVPMSTIGGILALWIRGMPFSISAGIGFIALFGVAVLNGIVLISYYNQLRKEGHNTIDEVVIEGSLARLRPVLMTAAVAAFGFLPMAISVTAGAEVQKPLATVVIGGLISSTLLTLFILPNLYVMFNKKTLTKAAGIIVLFLSFNSLQAQTNPVSIDDVVTMAKANHAEFKNLSIALEQSKSREKATFQLGNTSFDYSYGELNEDVNDWQWQLDQSLGNLFHMSAAKKAAVAGTEYVESEQLLQQRYMISQVKGLWFKWYFAEQSLEQINLWLPELQDINVTLRQAREAGELNLKDQFGVESIVLSLSKQQLSAEMTKESALAELSKWCGQTIDGKPANISVTEWMSQTSDSITSLLAQSQQAELNWMEMQVKEAKAQYAPELRVGYFQQRIVNLTGLSGFRAGLSMPLFSSSPKQTAKIRSLEVEKRRNEQEQIIFDYEQKISELNKNKEHLQKALAFLPPDNQMEANWGGLKTLLSSGDINTFEWSQLVNTHLGYFEQKISIYQELAAIQLQLEFLTEKN</sequence>
<comment type="similarity">
    <text evidence="2">Belongs to the resistance-nodulation-cell division (RND) (TC 2.A.6) family.</text>
</comment>
<dbReference type="SUPFAM" id="SSF82714">
    <property type="entry name" value="Multidrug efflux transporter AcrB TolC docking domain, DN and DC subdomains"/>
    <property type="match status" value="2"/>
</dbReference>
<protein>
    <submittedName>
        <fullName evidence="10">Acriflavine resistance protein B</fullName>
    </submittedName>
</protein>
<dbReference type="RefSeq" id="WP_068221784.1">
    <property type="nucleotide sequence ID" value="NZ_LRPC01000028.1"/>
</dbReference>
<dbReference type="Gene3D" id="3.30.70.1320">
    <property type="entry name" value="Multidrug efflux transporter AcrB pore domain like"/>
    <property type="match status" value="1"/>
</dbReference>
<evidence type="ECO:0000256" key="3">
    <source>
        <dbReference type="ARBA" id="ARBA00022448"/>
    </source>
</evidence>
<dbReference type="SUPFAM" id="SSF82693">
    <property type="entry name" value="Multidrug efflux transporter AcrB pore domain, PN1, PN2, PC1 and PC2 subdomains"/>
    <property type="match status" value="3"/>
</dbReference>
<proteinExistence type="inferred from homology"/>
<evidence type="ECO:0000256" key="7">
    <source>
        <dbReference type="ARBA" id="ARBA00023136"/>
    </source>
</evidence>
<keyword evidence="4" id="KW-1003">Cell membrane</keyword>
<dbReference type="STRING" id="333140.AWW68_12195"/>
<name>A0A150X405_9BACT</name>
<accession>A0A150X405</accession>